<gene>
    <name evidence="2" type="ORF">B9Z65_2975</name>
</gene>
<feature type="domain" description="NAD-dependent epimerase/dehydratase" evidence="1">
    <location>
        <begin position="4"/>
        <end position="84"/>
    </location>
</feature>
<sequence length="349" mass="37200">MVKVFVTGITGYIGGDAFAALHDAHADYTYTALVRNGPRAAQVVAAYPKVRLVYGDLDSIELIETEAKAADIVLHFASADHAPSAEAISRGLSARAEGGFYIHVSGTGLLTFKDIDRGTYGEASTEVFDDWDGIGAVTSLPDHALHRNVDKIVLAAGELSGGKVKTAIVGPPCIYGRGRGAGNDRSIQVPELTRVIIDRGHGVQVGQGKTKWTGVHVADLADVFVRLVEEAVKGGGEATWGQEGYYFAETEEFLWGDVSKWVLSEVKKLGLADTDEVKSLTKDEANQATVAGHILWGANSRCRAIRARKLLGWQPSRPSLKDDLGETVEIEARKAGKRPGHAAKAAGDA</sequence>
<keyword evidence="2" id="KW-0121">Carboxypeptidase</keyword>
<evidence type="ECO:0000313" key="2">
    <source>
        <dbReference type="EMBL" id="PSK51708.1"/>
    </source>
</evidence>
<dbReference type="InterPro" id="IPR036291">
    <property type="entry name" value="NAD(P)-bd_dom_sf"/>
</dbReference>
<dbReference type="OrthoDB" id="2130169at2759"/>
<keyword evidence="2" id="KW-0378">Hydrolase</keyword>
<dbReference type="InterPro" id="IPR051783">
    <property type="entry name" value="NAD(P)-dependent_oxidoreduct"/>
</dbReference>
<dbReference type="GO" id="GO:0005737">
    <property type="term" value="C:cytoplasm"/>
    <property type="evidence" value="ECO:0007669"/>
    <property type="project" value="TreeGrafter"/>
</dbReference>
<dbReference type="GO" id="GO:0004180">
    <property type="term" value="F:carboxypeptidase activity"/>
    <property type="evidence" value="ECO:0007669"/>
    <property type="project" value="UniProtKB-KW"/>
</dbReference>
<protein>
    <submittedName>
        <fullName evidence="2">Carboxypeptidase Y A</fullName>
    </submittedName>
</protein>
<dbReference type="Pfam" id="PF01370">
    <property type="entry name" value="Epimerase"/>
    <property type="match status" value="1"/>
</dbReference>
<dbReference type="PANTHER" id="PTHR48079">
    <property type="entry name" value="PROTEIN YEEZ"/>
    <property type="match status" value="1"/>
</dbReference>
<evidence type="ECO:0000259" key="1">
    <source>
        <dbReference type="Pfam" id="PF01370"/>
    </source>
</evidence>
<accession>A0A2P7ZU02</accession>
<dbReference type="InterPro" id="IPR001509">
    <property type="entry name" value="Epimerase_deHydtase"/>
</dbReference>
<dbReference type="Gene3D" id="3.40.50.720">
    <property type="entry name" value="NAD(P)-binding Rossmann-like Domain"/>
    <property type="match status" value="1"/>
</dbReference>
<organism evidence="2 3">
    <name type="scientific">Elsinoe australis</name>
    <dbReference type="NCBI Taxonomy" id="40998"/>
    <lineage>
        <taxon>Eukaryota</taxon>
        <taxon>Fungi</taxon>
        <taxon>Dikarya</taxon>
        <taxon>Ascomycota</taxon>
        <taxon>Pezizomycotina</taxon>
        <taxon>Dothideomycetes</taxon>
        <taxon>Dothideomycetidae</taxon>
        <taxon>Myriangiales</taxon>
        <taxon>Elsinoaceae</taxon>
        <taxon>Elsinoe</taxon>
    </lineage>
</organism>
<dbReference type="Proteomes" id="UP000243723">
    <property type="component" value="Unassembled WGS sequence"/>
</dbReference>
<dbReference type="EMBL" id="NHZQ01000121">
    <property type="protein sequence ID" value="PSK51708.1"/>
    <property type="molecule type" value="Genomic_DNA"/>
</dbReference>
<dbReference type="STRING" id="40998.A0A2P7ZU02"/>
<evidence type="ECO:0000313" key="3">
    <source>
        <dbReference type="Proteomes" id="UP000243723"/>
    </source>
</evidence>
<proteinExistence type="predicted"/>
<keyword evidence="3" id="KW-1185">Reference proteome</keyword>
<dbReference type="SUPFAM" id="SSF51735">
    <property type="entry name" value="NAD(P)-binding Rossmann-fold domains"/>
    <property type="match status" value="1"/>
</dbReference>
<dbReference type="PANTHER" id="PTHR48079:SF6">
    <property type="entry name" value="NAD(P)-BINDING DOMAIN-CONTAINING PROTEIN-RELATED"/>
    <property type="match status" value="1"/>
</dbReference>
<name>A0A2P7ZU02_9PEZI</name>
<comment type="caution">
    <text evidence="2">The sequence shown here is derived from an EMBL/GenBank/DDBJ whole genome shotgun (WGS) entry which is preliminary data.</text>
</comment>
<dbReference type="AlphaFoldDB" id="A0A2P7ZU02"/>
<keyword evidence="2" id="KW-0645">Protease</keyword>
<dbReference type="GO" id="GO:0004029">
    <property type="term" value="F:aldehyde dehydrogenase (NAD+) activity"/>
    <property type="evidence" value="ECO:0007669"/>
    <property type="project" value="TreeGrafter"/>
</dbReference>
<reference evidence="2 3" key="1">
    <citation type="submission" date="2017-05" db="EMBL/GenBank/DDBJ databases">
        <title>Draft genome sequence of Elsinoe australis.</title>
        <authorList>
            <person name="Cheng Q."/>
        </authorList>
    </citation>
    <scope>NUCLEOTIDE SEQUENCE [LARGE SCALE GENOMIC DNA]</scope>
    <source>
        <strain evidence="2 3">NL1</strain>
    </source>
</reference>